<keyword evidence="2" id="KW-0540">Nuclease</keyword>
<dbReference type="KEGG" id="shi:Shel_20220"/>
<dbReference type="SUPFAM" id="SSF52980">
    <property type="entry name" value="Restriction endonuclease-like"/>
    <property type="match status" value="1"/>
</dbReference>
<evidence type="ECO:0000313" key="2">
    <source>
        <dbReference type="EMBL" id="ACV23036.1"/>
    </source>
</evidence>
<dbReference type="GO" id="GO:0003676">
    <property type="term" value="F:nucleic acid binding"/>
    <property type="evidence" value="ECO:0007669"/>
    <property type="project" value="InterPro"/>
</dbReference>
<keyword evidence="3" id="KW-1185">Reference proteome</keyword>
<dbReference type="InterPro" id="IPR011335">
    <property type="entry name" value="Restrct_endonuc-II-like"/>
</dbReference>
<accession>C7N801</accession>
<dbReference type="AlphaFoldDB" id="C7N801"/>
<comment type="similarity">
    <text evidence="1">Belongs to the UPF0102 family.</text>
</comment>
<name>C7N801_SLAHD</name>
<dbReference type="RefSeq" id="WP_012799137.1">
    <property type="nucleotide sequence ID" value="NC_013165.1"/>
</dbReference>
<dbReference type="HOGENOM" id="CLU_1936717_0_0_11"/>
<sequence>MDLIMMTRELTWLECHALARVFLQREKGFAILKDDFSRGLDSIDFIALDDTQTVIVFVEMRLRHENSYIDKNPRSDFDKRRFEHLALAFLSKYPCLFNLEIRADQLNLSPTGDEKLTINYYSNIASISFE</sequence>
<keyword evidence="2" id="KW-0255">Endonuclease</keyword>
<dbReference type="InterPro" id="IPR011856">
    <property type="entry name" value="tRNA_endonuc-like_dom_sf"/>
</dbReference>
<evidence type="ECO:0000313" key="3">
    <source>
        <dbReference type="Proteomes" id="UP000002026"/>
    </source>
</evidence>
<dbReference type="Pfam" id="PF02021">
    <property type="entry name" value="UPF0102"/>
    <property type="match status" value="1"/>
</dbReference>
<keyword evidence="2" id="KW-0378">Hydrolase</keyword>
<dbReference type="STRING" id="471855.Shel_20220"/>
<organism evidence="2 3">
    <name type="scientific">Slackia heliotrinireducens (strain ATCC 29202 / DSM 20476 / NCTC 11029 / RHS 1)</name>
    <name type="common">Peptococcus heliotrinreducens</name>
    <dbReference type="NCBI Taxonomy" id="471855"/>
    <lineage>
        <taxon>Bacteria</taxon>
        <taxon>Bacillati</taxon>
        <taxon>Actinomycetota</taxon>
        <taxon>Coriobacteriia</taxon>
        <taxon>Eggerthellales</taxon>
        <taxon>Eggerthellaceae</taxon>
        <taxon>Slackia</taxon>
    </lineage>
</organism>
<protein>
    <submittedName>
        <fullName evidence="2">Predicted endonuclease related to Holliday junction resolvase</fullName>
    </submittedName>
</protein>
<reference evidence="2 3" key="1">
    <citation type="journal article" date="2009" name="Stand. Genomic Sci.">
        <title>Complete genome sequence of Slackia heliotrinireducens type strain (RHS 1).</title>
        <authorList>
            <person name="Pukall R."/>
            <person name="Lapidus A."/>
            <person name="Nolan M."/>
            <person name="Copeland A."/>
            <person name="Glavina Del Rio T."/>
            <person name="Lucas S."/>
            <person name="Chen F."/>
            <person name="Tice H."/>
            <person name="Cheng J.F."/>
            <person name="Chertkov O."/>
            <person name="Bruce D."/>
            <person name="Goodwin L."/>
            <person name="Kuske C."/>
            <person name="Brettin T."/>
            <person name="Detter J.C."/>
            <person name="Han C."/>
            <person name="Pitluck S."/>
            <person name="Pati A."/>
            <person name="Mavrommatis K."/>
            <person name="Ivanova N."/>
            <person name="Ovchinnikova G."/>
            <person name="Chen A."/>
            <person name="Palaniappan K."/>
            <person name="Schneider S."/>
            <person name="Rohde M."/>
            <person name="Chain P."/>
            <person name="D'haeseleer P."/>
            <person name="Goker M."/>
            <person name="Bristow J."/>
            <person name="Eisen J.A."/>
            <person name="Markowitz V."/>
            <person name="Kyrpides N.C."/>
            <person name="Klenk H.P."/>
            <person name="Hugenholtz P."/>
        </authorList>
    </citation>
    <scope>NUCLEOTIDE SEQUENCE [LARGE SCALE GENOMIC DNA]</scope>
    <source>
        <strain evidence="3">ATCC 29202 / DSM 20476 / NCTC 11029 / RHS 1</strain>
    </source>
</reference>
<proteinExistence type="inferred from homology"/>
<dbReference type="GO" id="GO:0004519">
    <property type="term" value="F:endonuclease activity"/>
    <property type="evidence" value="ECO:0007669"/>
    <property type="project" value="UniProtKB-KW"/>
</dbReference>
<dbReference type="eggNOG" id="COG0792">
    <property type="taxonomic scope" value="Bacteria"/>
</dbReference>
<dbReference type="EMBL" id="CP001684">
    <property type="protein sequence ID" value="ACV23036.1"/>
    <property type="molecule type" value="Genomic_DNA"/>
</dbReference>
<dbReference type="Gene3D" id="3.40.1350.10">
    <property type="match status" value="1"/>
</dbReference>
<evidence type="ECO:0000256" key="1">
    <source>
        <dbReference type="ARBA" id="ARBA00006738"/>
    </source>
</evidence>
<gene>
    <name evidence="2" type="ordered locus">Shel_20220</name>
</gene>
<dbReference type="Proteomes" id="UP000002026">
    <property type="component" value="Chromosome"/>
</dbReference>
<dbReference type="InterPro" id="IPR003509">
    <property type="entry name" value="UPF0102_YraN-like"/>
</dbReference>